<proteinExistence type="inferred from homology"/>
<keyword evidence="7" id="KW-0479">Metal-binding</keyword>
<keyword evidence="5" id="KW-0349">Heme</keyword>
<evidence type="ECO:0000256" key="5">
    <source>
        <dbReference type="ARBA" id="ARBA00022617"/>
    </source>
</evidence>
<keyword evidence="8" id="KW-0249">Electron transport</keyword>
<dbReference type="PIRSF" id="PIRSF000267">
    <property type="entry name" value="Cyt_oxidse_sub2"/>
    <property type="match status" value="1"/>
</dbReference>
<keyword evidence="9 12" id="KW-1133">Transmembrane helix</keyword>
<accession>A0A285VTM0</accession>
<keyword evidence="3" id="KW-0813">Transport</keyword>
<evidence type="ECO:0000256" key="2">
    <source>
        <dbReference type="ARBA" id="ARBA00007543"/>
    </source>
</evidence>
<evidence type="ECO:0000256" key="6">
    <source>
        <dbReference type="ARBA" id="ARBA00022692"/>
    </source>
</evidence>
<evidence type="ECO:0000256" key="7">
    <source>
        <dbReference type="ARBA" id="ARBA00022723"/>
    </source>
</evidence>
<feature type="transmembrane region" description="Helical" evidence="12">
    <location>
        <begin position="127"/>
        <end position="149"/>
    </location>
</feature>
<reference evidence="14" key="1">
    <citation type="submission" date="2017-08" db="EMBL/GenBank/DDBJ databases">
        <authorList>
            <person name="Varghese N."/>
            <person name="Submissions S."/>
        </authorList>
    </citation>
    <scope>NUCLEOTIDE SEQUENCE [LARGE SCALE GENOMIC DNA]</scope>
    <source>
        <strain evidence="14">USBA17B2</strain>
    </source>
</reference>
<feature type="transmembrane region" description="Helical" evidence="12">
    <location>
        <begin position="202"/>
        <end position="223"/>
    </location>
</feature>
<dbReference type="InterPro" id="IPR003317">
    <property type="entry name" value="Cyt-d_oxidase_su2"/>
</dbReference>
<evidence type="ECO:0000313" key="14">
    <source>
        <dbReference type="Proteomes" id="UP000219688"/>
    </source>
</evidence>
<evidence type="ECO:0000313" key="13">
    <source>
        <dbReference type="EMBL" id="SOC57394.1"/>
    </source>
</evidence>
<dbReference type="PANTHER" id="PTHR43141">
    <property type="entry name" value="CYTOCHROME BD2 SUBUNIT II"/>
    <property type="match status" value="1"/>
</dbReference>
<name>A0A285VTM0_9MICO</name>
<feature type="transmembrane region" description="Helical" evidence="12">
    <location>
        <begin position="303"/>
        <end position="323"/>
    </location>
</feature>
<dbReference type="GO" id="GO:0016682">
    <property type="term" value="F:oxidoreductase activity, acting on diphenols and related substances as donors, oxygen as acceptor"/>
    <property type="evidence" value="ECO:0007669"/>
    <property type="project" value="TreeGrafter"/>
</dbReference>
<evidence type="ECO:0000256" key="11">
    <source>
        <dbReference type="ARBA" id="ARBA00023136"/>
    </source>
</evidence>
<keyword evidence="10" id="KW-0408">Iron</keyword>
<keyword evidence="6 12" id="KW-0812">Transmembrane</keyword>
<dbReference type="GO" id="GO:0070069">
    <property type="term" value="C:cytochrome complex"/>
    <property type="evidence" value="ECO:0007669"/>
    <property type="project" value="TreeGrafter"/>
</dbReference>
<evidence type="ECO:0000256" key="3">
    <source>
        <dbReference type="ARBA" id="ARBA00022448"/>
    </source>
</evidence>
<dbReference type="GO" id="GO:0009055">
    <property type="term" value="F:electron transfer activity"/>
    <property type="evidence" value="ECO:0007669"/>
    <property type="project" value="TreeGrafter"/>
</dbReference>
<dbReference type="PANTHER" id="PTHR43141:SF5">
    <property type="entry name" value="CYTOCHROME BD-I UBIQUINOL OXIDASE SUBUNIT 2"/>
    <property type="match status" value="1"/>
</dbReference>
<sequence length="357" mass="38495">MELTTIWFVLIAVLWIGYFVLEGFDYGVGALLPVLGRDTADGSVTGETRRRQMLGAIGPFWDGNEVWLLTAGGATFAAFPHWYATLFSGFYLPLLLILVALIVRGIGLEYRGKVDSTRWRRRMDLMVVAGSAVPALLWGVAFTNIVRGVPIDAEMEYVGGFWNLLNPVALLGGLVTLTLFLTHGALFVALKTDGQLRHDARALGLRLGVVAAALAVAWLWIVHASTGTAVSWVLAGLAAVALLAGLAAARAGREGWAFTGTFATIGLATASLFVALFPDVMPSSLDPAWSLTVENAASSQKTLGIMTVVAVVFTPVVLLYQSWTYWTFRRRISGHHIPTEVHPAAVTEETRRRVGAS</sequence>
<evidence type="ECO:0000256" key="12">
    <source>
        <dbReference type="SAM" id="Phobius"/>
    </source>
</evidence>
<dbReference type="AlphaFoldDB" id="A0A285VTM0"/>
<evidence type="ECO:0000256" key="9">
    <source>
        <dbReference type="ARBA" id="ARBA00022989"/>
    </source>
</evidence>
<evidence type="ECO:0000256" key="10">
    <source>
        <dbReference type="ARBA" id="ARBA00023004"/>
    </source>
</evidence>
<dbReference type="GO" id="GO:0019646">
    <property type="term" value="P:aerobic electron transport chain"/>
    <property type="evidence" value="ECO:0007669"/>
    <property type="project" value="TreeGrafter"/>
</dbReference>
<dbReference type="GO" id="GO:0046872">
    <property type="term" value="F:metal ion binding"/>
    <property type="evidence" value="ECO:0007669"/>
    <property type="project" value="UniProtKB-KW"/>
</dbReference>
<feature type="transmembrane region" description="Helical" evidence="12">
    <location>
        <begin position="169"/>
        <end position="190"/>
    </location>
</feature>
<keyword evidence="11 12" id="KW-0472">Membrane</keyword>
<protein>
    <submittedName>
        <fullName evidence="13">Cytochrome bd-I ubiquinol oxidase subunit 2 apoprotein</fullName>
    </submittedName>
</protein>
<comment type="similarity">
    <text evidence="2">Belongs to the cytochrome ubiquinol oxidase subunit 2 family.</text>
</comment>
<gene>
    <name evidence="13" type="ORF">SAMN05421879_11259</name>
</gene>
<dbReference type="STRING" id="1122622.GCA_000421185_01344"/>
<feature type="transmembrane region" description="Helical" evidence="12">
    <location>
        <begin position="229"/>
        <end position="249"/>
    </location>
</feature>
<feature type="transmembrane region" description="Helical" evidence="12">
    <location>
        <begin position="90"/>
        <end position="107"/>
    </location>
</feature>
<evidence type="ECO:0000256" key="8">
    <source>
        <dbReference type="ARBA" id="ARBA00022982"/>
    </source>
</evidence>
<feature type="transmembrane region" description="Helical" evidence="12">
    <location>
        <begin position="256"/>
        <end position="277"/>
    </location>
</feature>
<evidence type="ECO:0000256" key="1">
    <source>
        <dbReference type="ARBA" id="ARBA00004651"/>
    </source>
</evidence>
<comment type="subcellular location">
    <subcellularLocation>
        <location evidence="1">Cell membrane</location>
        <topology evidence="1">Multi-pass membrane protein</topology>
    </subcellularLocation>
</comment>
<dbReference type="NCBIfam" id="TIGR00203">
    <property type="entry name" value="cydB"/>
    <property type="match status" value="1"/>
</dbReference>
<dbReference type="GO" id="GO:0005886">
    <property type="term" value="C:plasma membrane"/>
    <property type="evidence" value="ECO:0007669"/>
    <property type="project" value="UniProtKB-SubCell"/>
</dbReference>
<feature type="transmembrane region" description="Helical" evidence="12">
    <location>
        <begin position="6"/>
        <end position="28"/>
    </location>
</feature>
<evidence type="ECO:0000256" key="4">
    <source>
        <dbReference type="ARBA" id="ARBA00022475"/>
    </source>
</evidence>
<dbReference type="Pfam" id="PF02322">
    <property type="entry name" value="Cyt_bd_oxida_II"/>
    <property type="match status" value="1"/>
</dbReference>
<keyword evidence="14" id="KW-1185">Reference proteome</keyword>
<dbReference type="RefSeq" id="WP_097189018.1">
    <property type="nucleotide sequence ID" value="NZ_OBQK01000012.1"/>
</dbReference>
<dbReference type="Proteomes" id="UP000219688">
    <property type="component" value="Unassembled WGS sequence"/>
</dbReference>
<dbReference type="EMBL" id="OBQK01000012">
    <property type="protein sequence ID" value="SOC57394.1"/>
    <property type="molecule type" value="Genomic_DNA"/>
</dbReference>
<keyword evidence="4" id="KW-1003">Cell membrane</keyword>
<organism evidence="13 14">
    <name type="scientific">Ornithinimicrobium cerasi</name>
    <dbReference type="NCBI Taxonomy" id="2248773"/>
    <lineage>
        <taxon>Bacteria</taxon>
        <taxon>Bacillati</taxon>
        <taxon>Actinomycetota</taxon>
        <taxon>Actinomycetes</taxon>
        <taxon>Micrococcales</taxon>
        <taxon>Ornithinimicrobiaceae</taxon>
        <taxon>Ornithinimicrobium</taxon>
    </lineage>
</organism>